<reference evidence="1" key="1">
    <citation type="submission" date="2024-09" db="EMBL/GenBank/DDBJ databases">
        <title>Black Yeasts Isolated from many extreme environments.</title>
        <authorList>
            <person name="Coleine C."/>
            <person name="Stajich J.E."/>
            <person name="Selbmann L."/>
        </authorList>
    </citation>
    <scope>NUCLEOTIDE SEQUENCE</scope>
    <source>
        <strain evidence="1">CCFEE 5737</strain>
    </source>
</reference>
<accession>A0ACC3DW16</accession>
<dbReference type="EMBL" id="JAWDJW010000351">
    <property type="protein sequence ID" value="KAK3080923.1"/>
    <property type="molecule type" value="Genomic_DNA"/>
</dbReference>
<organism evidence="1 2">
    <name type="scientific">Coniosporium uncinatum</name>
    <dbReference type="NCBI Taxonomy" id="93489"/>
    <lineage>
        <taxon>Eukaryota</taxon>
        <taxon>Fungi</taxon>
        <taxon>Dikarya</taxon>
        <taxon>Ascomycota</taxon>
        <taxon>Pezizomycotina</taxon>
        <taxon>Dothideomycetes</taxon>
        <taxon>Dothideomycetes incertae sedis</taxon>
        <taxon>Coniosporium</taxon>
    </lineage>
</organism>
<evidence type="ECO:0000313" key="2">
    <source>
        <dbReference type="Proteomes" id="UP001186974"/>
    </source>
</evidence>
<comment type="caution">
    <text evidence="1">The sequence shown here is derived from an EMBL/GenBank/DDBJ whole genome shotgun (WGS) entry which is preliminary data.</text>
</comment>
<sequence length="196" mass="21202">MKPTPPQFRRLRPRARDVPVFLHNIKRVGPMRPLAPPREDIVRGFDFLEPASKPTPSSPPPSASSSSSASSSPNASKPATPSTPSKYSTTTSPPPTKPTTVIAAVPRPSDPAPLPQHTYDVAYGPIPRNPLPPDQRPWYWPFDRDMDALLRRQEMRGLLKLRTAVEERIESNGELGRLVDEARGFGGGAGGGGGKG</sequence>
<name>A0ACC3DW16_9PEZI</name>
<keyword evidence="2" id="KW-1185">Reference proteome</keyword>
<dbReference type="Proteomes" id="UP001186974">
    <property type="component" value="Unassembled WGS sequence"/>
</dbReference>
<protein>
    <submittedName>
        <fullName evidence="1">Uncharacterized protein</fullName>
    </submittedName>
</protein>
<evidence type="ECO:0000313" key="1">
    <source>
        <dbReference type="EMBL" id="KAK3080923.1"/>
    </source>
</evidence>
<gene>
    <name evidence="1" type="ORF">LTS18_011944</name>
</gene>
<proteinExistence type="predicted"/>